<evidence type="ECO:0000313" key="4">
    <source>
        <dbReference type="Proteomes" id="UP000292665"/>
    </source>
</evidence>
<dbReference type="EMBL" id="CYZO01000062">
    <property type="protein sequence ID" value="CUO48752.1"/>
    <property type="molecule type" value="Genomic_DNA"/>
</dbReference>
<dbReference type="Proteomes" id="UP000095787">
    <property type="component" value="Unassembled WGS sequence"/>
</dbReference>
<dbReference type="EMBL" id="RCYR01000038">
    <property type="protein sequence ID" value="RYS77023.1"/>
    <property type="molecule type" value="Genomic_DNA"/>
</dbReference>
<dbReference type="AlphaFoldDB" id="A0A174FEK9"/>
<sequence>MQKVIGGILILSATAGAGVVYGNELKRYLRNMVYLRYVFGLIRGEIEYTCAPLPEIFFGVSARVKEPYRRWLKKTAEEMECRDLSGFARVWNRCTDKYLEIPGLKQEHKILIKEPGTFLGSFEKDISDRAMEMYLNKMDLEIEKLRAELASKVKVGRCLGVMAGLFFIVLLI</sequence>
<proteinExistence type="predicted"/>
<reference evidence="2 4" key="2">
    <citation type="journal article" date="2019" name="Science, e1252229">
        <title>Invertible promoters mediate bacterial phase variation, antibiotic resistance, and host adaptation in the gut.</title>
        <authorList>
            <person name="Jiang X."/>
            <person name="Hall A.B."/>
            <person name="Arthur T.D."/>
            <person name="Plichta D.R."/>
            <person name="Covington C.T."/>
            <person name="Poyet M."/>
            <person name="Crothers J."/>
            <person name="Moses P.L."/>
            <person name="Tolonen A.C."/>
            <person name="Vlamakis H."/>
            <person name="Alm E.J."/>
            <person name="Xavier R.J."/>
        </authorList>
    </citation>
    <scope>NUCLEOTIDE SEQUENCE [LARGE SCALE GENOMIC DNA]</scope>
    <source>
        <strain evidence="2">Aa_0143</strain>
        <strain evidence="4">aa_0143</strain>
    </source>
</reference>
<gene>
    <name evidence="2" type="ORF">EAI93_12775</name>
    <name evidence="1" type="ORF">ERS852456_02695</name>
</gene>
<dbReference type="Proteomes" id="UP000292665">
    <property type="component" value="Unassembled WGS sequence"/>
</dbReference>
<protein>
    <submittedName>
        <fullName evidence="2">Stage III sporulation protein AB</fullName>
    </submittedName>
    <submittedName>
        <fullName evidence="1">Stage III sporulation protein SpoAB</fullName>
    </submittedName>
</protein>
<evidence type="ECO:0000313" key="2">
    <source>
        <dbReference type="EMBL" id="RYS77023.1"/>
    </source>
</evidence>
<reference evidence="1 3" key="1">
    <citation type="submission" date="2015-09" db="EMBL/GenBank/DDBJ databases">
        <authorList>
            <consortium name="Pathogen Informatics"/>
        </authorList>
    </citation>
    <scope>NUCLEOTIDE SEQUENCE [LARGE SCALE GENOMIC DNA]</scope>
    <source>
        <strain evidence="1 3">2789STDY5834841</strain>
    </source>
</reference>
<dbReference type="RefSeq" id="WP_009242165.1">
    <property type="nucleotide sequence ID" value="NZ_AP028249.1"/>
</dbReference>
<evidence type="ECO:0000313" key="1">
    <source>
        <dbReference type="EMBL" id="CUO48752.1"/>
    </source>
</evidence>
<dbReference type="InterPro" id="IPR014198">
    <property type="entry name" value="Spore_III_AB"/>
</dbReference>
<evidence type="ECO:0000313" key="3">
    <source>
        <dbReference type="Proteomes" id="UP000095787"/>
    </source>
</evidence>
<name>A0A174FEK9_9FIRM</name>
<accession>A0A174FEK9</accession>
<dbReference type="Pfam" id="PF09548">
    <property type="entry name" value="Spore_III_AB"/>
    <property type="match status" value="1"/>
</dbReference>
<dbReference type="GeneID" id="97328838"/>
<organism evidence="1 3">
    <name type="scientific">[Ruminococcus] torques</name>
    <dbReference type="NCBI Taxonomy" id="33039"/>
    <lineage>
        <taxon>Bacteria</taxon>
        <taxon>Bacillati</taxon>
        <taxon>Bacillota</taxon>
        <taxon>Clostridia</taxon>
        <taxon>Lachnospirales</taxon>
        <taxon>Lachnospiraceae</taxon>
        <taxon>Mediterraneibacter</taxon>
    </lineage>
</organism>